<comment type="caution">
    <text evidence="3">The sequence shown here is derived from an EMBL/GenBank/DDBJ whole genome shotgun (WGS) entry which is preliminary data.</text>
</comment>
<dbReference type="AlphaFoldDB" id="A0A9Q1QR18"/>
<accession>A0A9Q1QR18</accession>
<feature type="chain" id="PRO_5040304865" evidence="2">
    <location>
        <begin position="23"/>
        <end position="387"/>
    </location>
</feature>
<dbReference type="Proteomes" id="UP001153076">
    <property type="component" value="Unassembled WGS sequence"/>
</dbReference>
<gene>
    <name evidence="3" type="ORF">Cgig2_027192</name>
</gene>
<evidence type="ECO:0000313" key="3">
    <source>
        <dbReference type="EMBL" id="KAJ8449190.1"/>
    </source>
</evidence>
<proteinExistence type="predicted"/>
<feature type="compositionally biased region" description="Acidic residues" evidence="1">
    <location>
        <begin position="191"/>
        <end position="207"/>
    </location>
</feature>
<sequence length="387" mass="43498">MLLFVWIVLSGLFFSWMSYGAAWCPERYAFDVCDRISALYESLRMVFVHLEKENRKSLDKEVEKLAFHVRHLADYRSTKTCLSNCKRITLRLLQMVRVGYKLLMILIVQMSISSEVRKRQPTMSIVKELPVEHSAEEVVVVEVLLSEDPTINVAKPEHQSAEVLPFVDPVVEMSGDIVHFTANVHVTDTEVSYDDDDGESVQVDEGDSKEPQWGQSESVEDVAVIEIAKVTVKVATSVRGEQQPGEGDKDVGPCSMIEAGIAEVESVVEEGGESPLEEEVVVVSNDNTDRKLMSTVADWFKQRPRTGRAPRFHGSLYVILTNRHGGQTQHRGSSTAHLGKCKDDEGMDVQDVGDIPPTTKFTLRWLHMTAILVYENVFLSLQLLIFD</sequence>
<evidence type="ECO:0000256" key="1">
    <source>
        <dbReference type="SAM" id="MobiDB-lite"/>
    </source>
</evidence>
<keyword evidence="2" id="KW-0732">Signal</keyword>
<name>A0A9Q1QR18_9CARY</name>
<dbReference type="EMBL" id="JAKOGI010000024">
    <property type="protein sequence ID" value="KAJ8449190.1"/>
    <property type="molecule type" value="Genomic_DNA"/>
</dbReference>
<evidence type="ECO:0000256" key="2">
    <source>
        <dbReference type="SAM" id="SignalP"/>
    </source>
</evidence>
<keyword evidence="4" id="KW-1185">Reference proteome</keyword>
<organism evidence="3 4">
    <name type="scientific">Carnegiea gigantea</name>
    <dbReference type="NCBI Taxonomy" id="171969"/>
    <lineage>
        <taxon>Eukaryota</taxon>
        <taxon>Viridiplantae</taxon>
        <taxon>Streptophyta</taxon>
        <taxon>Embryophyta</taxon>
        <taxon>Tracheophyta</taxon>
        <taxon>Spermatophyta</taxon>
        <taxon>Magnoliopsida</taxon>
        <taxon>eudicotyledons</taxon>
        <taxon>Gunneridae</taxon>
        <taxon>Pentapetalae</taxon>
        <taxon>Caryophyllales</taxon>
        <taxon>Cactineae</taxon>
        <taxon>Cactaceae</taxon>
        <taxon>Cactoideae</taxon>
        <taxon>Echinocereeae</taxon>
        <taxon>Carnegiea</taxon>
    </lineage>
</organism>
<reference evidence="3" key="1">
    <citation type="submission" date="2022-04" db="EMBL/GenBank/DDBJ databases">
        <title>Carnegiea gigantea Genome sequencing and assembly v2.</title>
        <authorList>
            <person name="Copetti D."/>
            <person name="Sanderson M.J."/>
            <person name="Burquez A."/>
            <person name="Wojciechowski M.F."/>
        </authorList>
    </citation>
    <scope>NUCLEOTIDE SEQUENCE</scope>
    <source>
        <strain evidence="3">SGP5-SGP5p</strain>
        <tissue evidence="3">Aerial part</tissue>
    </source>
</reference>
<protein>
    <submittedName>
        <fullName evidence="3">Uncharacterized protein</fullName>
    </submittedName>
</protein>
<feature type="signal peptide" evidence="2">
    <location>
        <begin position="1"/>
        <end position="22"/>
    </location>
</feature>
<evidence type="ECO:0000313" key="4">
    <source>
        <dbReference type="Proteomes" id="UP001153076"/>
    </source>
</evidence>
<feature type="region of interest" description="Disordered" evidence="1">
    <location>
        <begin position="189"/>
        <end position="217"/>
    </location>
</feature>